<dbReference type="InterPro" id="IPR024072">
    <property type="entry name" value="DHFR-like_dom_sf"/>
</dbReference>
<gene>
    <name evidence="2" type="ORF">BCL65_11047</name>
</gene>
<dbReference type="InterPro" id="IPR002734">
    <property type="entry name" value="RibDG_C"/>
</dbReference>
<name>A0ABX5EE67_9MICO</name>
<protein>
    <submittedName>
        <fullName evidence="2">Dihydrofolate reductase</fullName>
    </submittedName>
</protein>
<evidence type="ECO:0000313" key="2">
    <source>
        <dbReference type="EMBL" id="PRZ04386.1"/>
    </source>
</evidence>
<proteinExistence type="predicted"/>
<keyword evidence="3" id="KW-1185">Reference proteome</keyword>
<dbReference type="RefSeq" id="WP_106269172.1">
    <property type="nucleotide sequence ID" value="NZ_PVTX01000010.1"/>
</dbReference>
<comment type="caution">
    <text evidence="2">The sequence shown here is derived from an EMBL/GenBank/DDBJ whole genome shotgun (WGS) entry which is preliminary data.</text>
</comment>
<evidence type="ECO:0000313" key="3">
    <source>
        <dbReference type="Proteomes" id="UP000239895"/>
    </source>
</evidence>
<accession>A0ABX5EE67</accession>
<dbReference type="SUPFAM" id="SSF53597">
    <property type="entry name" value="Dihydrofolate reductase-like"/>
    <property type="match status" value="1"/>
</dbReference>
<feature type="domain" description="Bacterial bifunctional deaminase-reductase C-terminal" evidence="1">
    <location>
        <begin position="10"/>
        <end position="176"/>
    </location>
</feature>
<dbReference type="Gene3D" id="3.40.430.10">
    <property type="entry name" value="Dihydrofolate Reductase, subunit A"/>
    <property type="match status" value="1"/>
</dbReference>
<dbReference type="Proteomes" id="UP000239895">
    <property type="component" value="Unassembled WGS sequence"/>
</dbReference>
<evidence type="ECO:0000259" key="1">
    <source>
        <dbReference type="Pfam" id="PF01872"/>
    </source>
</evidence>
<reference evidence="2 3" key="1">
    <citation type="submission" date="2018-03" db="EMBL/GenBank/DDBJ databases">
        <title>Comparative analysis of microorganisms from saline springs in Andes Mountain Range, Colombia.</title>
        <authorList>
            <person name="Rubin E."/>
        </authorList>
    </citation>
    <scope>NUCLEOTIDE SEQUENCE [LARGE SCALE GENOMIC DNA]</scope>
    <source>
        <strain evidence="2 3">CG 23</strain>
    </source>
</reference>
<dbReference type="EMBL" id="PVTX01000010">
    <property type="protein sequence ID" value="PRZ04386.1"/>
    <property type="molecule type" value="Genomic_DNA"/>
</dbReference>
<dbReference type="Pfam" id="PF01872">
    <property type="entry name" value="RibD_C"/>
    <property type="match status" value="1"/>
</dbReference>
<organism evidence="2 3">
    <name type="scientific">Isoptericola halotolerans</name>
    <dbReference type="NCBI Taxonomy" id="300560"/>
    <lineage>
        <taxon>Bacteria</taxon>
        <taxon>Bacillati</taxon>
        <taxon>Actinomycetota</taxon>
        <taxon>Actinomycetes</taxon>
        <taxon>Micrococcales</taxon>
        <taxon>Promicromonosporaceae</taxon>
        <taxon>Isoptericola</taxon>
    </lineage>
</organism>
<sequence length="185" mass="20458">MGTLRFGMISCSLDGFVNDGDGEIGWTAPSDDRHQFINGRVRDVSVFVTGRRMYEMLRVWEDWPPGRQVEDEFAALWARADKIVCSDGLGPVDAPRTTVERRLTLDRLDEIVAQTDGVVEISGPTTAAGALRAGRVDEIDLFVLPRVVGEGRRALPQDMRATLELRESRTFSNGAVYLSYGRPGA</sequence>